<dbReference type="GO" id="GO:0005975">
    <property type="term" value="P:carbohydrate metabolic process"/>
    <property type="evidence" value="ECO:0007669"/>
    <property type="project" value="InterPro"/>
</dbReference>
<comment type="cofactor">
    <cofactor evidence="8">
        <name>Zn(2+)</name>
        <dbReference type="ChEBI" id="CHEBI:29105"/>
    </cofactor>
    <text evidence="8">Binds 1 zinc ion per subunit.</text>
</comment>
<feature type="binding site" evidence="8">
    <location>
        <position position="98"/>
    </location>
    <ligand>
        <name>Zn(2+)</name>
        <dbReference type="ChEBI" id="CHEBI:29105"/>
    </ligand>
</feature>
<dbReference type="RefSeq" id="WP_183641739.1">
    <property type="nucleotide sequence ID" value="NZ_JACHBL010000001.1"/>
</dbReference>
<evidence type="ECO:0000256" key="8">
    <source>
        <dbReference type="PIRSR" id="PIRSR001480-2"/>
    </source>
</evidence>
<dbReference type="InterPro" id="IPR011051">
    <property type="entry name" value="RmlC_Cupin_sf"/>
</dbReference>
<dbReference type="Proteomes" id="UP000523863">
    <property type="component" value="Unassembled WGS sequence"/>
</dbReference>
<dbReference type="Gene3D" id="1.10.441.10">
    <property type="entry name" value="Phosphomannose Isomerase, domain 2"/>
    <property type="match status" value="1"/>
</dbReference>
<comment type="catalytic activity">
    <reaction evidence="1">
        <text>D-mannose 6-phosphate = D-fructose 6-phosphate</text>
        <dbReference type="Rhea" id="RHEA:12356"/>
        <dbReference type="ChEBI" id="CHEBI:58735"/>
        <dbReference type="ChEBI" id="CHEBI:61527"/>
        <dbReference type="EC" id="5.3.1.8"/>
    </reaction>
</comment>
<dbReference type="SUPFAM" id="SSF51182">
    <property type="entry name" value="RmlC-like cupins"/>
    <property type="match status" value="1"/>
</dbReference>
<dbReference type="PROSITE" id="PS00965">
    <property type="entry name" value="PMI_I_1"/>
    <property type="match status" value="1"/>
</dbReference>
<keyword evidence="5 8" id="KW-0862">Zinc</keyword>
<proteinExistence type="inferred from homology"/>
<dbReference type="PRINTS" id="PR00714">
    <property type="entry name" value="MAN6PISMRASE"/>
</dbReference>
<dbReference type="EMBL" id="JACHBL010000001">
    <property type="protein sequence ID" value="MBB5598284.1"/>
    <property type="molecule type" value="Genomic_DNA"/>
</dbReference>
<dbReference type="InterPro" id="IPR046457">
    <property type="entry name" value="PMI_typeI_cat"/>
</dbReference>
<comment type="similarity">
    <text evidence="2">Belongs to the mannose-6-phosphate isomerase type 1 family.</text>
</comment>
<dbReference type="InterPro" id="IPR014710">
    <property type="entry name" value="RmlC-like_jellyroll"/>
</dbReference>
<feature type="binding site" evidence="8">
    <location>
        <position position="292"/>
    </location>
    <ligand>
        <name>Zn(2+)</name>
        <dbReference type="ChEBI" id="CHEBI:29105"/>
    </ligand>
</feature>
<dbReference type="GO" id="GO:0008270">
    <property type="term" value="F:zinc ion binding"/>
    <property type="evidence" value="ECO:0007669"/>
    <property type="project" value="InterPro"/>
</dbReference>
<sequence>MYRLQNSVRNYAWGSETALAEILHTTPSGKPEAELWIGAHPDAPSVVLSEGARAGQPLDAAIEDDAERMLGSAREQFGHLPFLMKLLCAAQPLSIQVHPTQEQAQAGFAREDAAGIPRDAANRNYKDANHKPEMIFALTRFDALCGFAPVRETAELFEAWATFLETQQALSLDTTTIPILNAATSRDEIVNADRAVDQARSLAGLLVGSDSDENALQDTFSLILKGGTGVRALASTAPLLASAGAKLPARLVELAEIAKIHPGDPGLVVSLLLNRVSLMPGETIYLPAGNVHAYLRGTGVEVMASSDNVLRGGLTAKHIDLNELVSTVNFSVVDVPHVEAHLTDLGQELYQPPFDEFQLQRIELSPTEMPSGGDVVLAQSGPAVVLVTRGSLLLQSPTSTLELKVGESAFVPAAESPVVIRSAGPEGGTAFATTVSEASPTPPL</sequence>
<keyword evidence="11" id="KW-1185">Reference proteome</keyword>
<dbReference type="InterPro" id="IPR001250">
    <property type="entry name" value="Man6P_Isoase-1"/>
</dbReference>
<evidence type="ECO:0000256" key="5">
    <source>
        <dbReference type="ARBA" id="ARBA00022833"/>
    </source>
</evidence>
<dbReference type="InterPro" id="IPR016305">
    <property type="entry name" value="Mannose-6-P_Isomerase"/>
</dbReference>
<dbReference type="EC" id="5.3.1.8" evidence="3"/>
<feature type="domain" description="Phosphomannose isomerase type I catalytic" evidence="9">
    <location>
        <begin position="1"/>
        <end position="149"/>
    </location>
</feature>
<keyword evidence="6 10" id="KW-0413">Isomerase</keyword>
<evidence type="ECO:0000256" key="6">
    <source>
        <dbReference type="ARBA" id="ARBA00023235"/>
    </source>
</evidence>
<organism evidence="10 11">
    <name type="scientific">Neomicrococcus lactis</name>
    <dbReference type="NCBI Taxonomy" id="732241"/>
    <lineage>
        <taxon>Bacteria</taxon>
        <taxon>Bacillati</taxon>
        <taxon>Actinomycetota</taxon>
        <taxon>Actinomycetes</taxon>
        <taxon>Micrococcales</taxon>
        <taxon>Micrococcaceae</taxon>
        <taxon>Neomicrococcus</taxon>
    </lineage>
</organism>
<dbReference type="InterPro" id="IPR018050">
    <property type="entry name" value="Pmannose_isomerase-type1_CS"/>
</dbReference>
<dbReference type="GO" id="GO:0004476">
    <property type="term" value="F:mannose-6-phosphate isomerase activity"/>
    <property type="evidence" value="ECO:0007669"/>
    <property type="project" value="UniProtKB-EC"/>
</dbReference>
<evidence type="ECO:0000256" key="2">
    <source>
        <dbReference type="ARBA" id="ARBA00010772"/>
    </source>
</evidence>
<evidence type="ECO:0000313" key="10">
    <source>
        <dbReference type="EMBL" id="MBB5598284.1"/>
    </source>
</evidence>
<feature type="binding site" evidence="8">
    <location>
        <position position="96"/>
    </location>
    <ligand>
        <name>Zn(2+)</name>
        <dbReference type="ChEBI" id="CHEBI:29105"/>
    </ligand>
</feature>
<evidence type="ECO:0000256" key="7">
    <source>
        <dbReference type="PIRSR" id="PIRSR001480-1"/>
    </source>
</evidence>
<evidence type="ECO:0000313" key="11">
    <source>
        <dbReference type="Proteomes" id="UP000523863"/>
    </source>
</evidence>
<dbReference type="GO" id="GO:0009298">
    <property type="term" value="P:GDP-mannose biosynthetic process"/>
    <property type="evidence" value="ECO:0007669"/>
    <property type="project" value="InterPro"/>
</dbReference>
<dbReference type="Pfam" id="PF20511">
    <property type="entry name" value="PMI_typeI_cat"/>
    <property type="match status" value="1"/>
</dbReference>
<dbReference type="CDD" id="cd07011">
    <property type="entry name" value="cupin_PMI_type_I_N"/>
    <property type="match status" value="1"/>
</dbReference>
<dbReference type="PIRSF" id="PIRSF001480">
    <property type="entry name" value="Mannose-6-phosphate_isomerase"/>
    <property type="match status" value="1"/>
</dbReference>
<protein>
    <recommendedName>
        <fullName evidence="3">mannose-6-phosphate isomerase</fullName>
        <ecNumber evidence="3">5.3.1.8</ecNumber>
    </recommendedName>
</protein>
<reference evidence="10 11" key="1">
    <citation type="submission" date="2020-08" db="EMBL/GenBank/DDBJ databases">
        <title>Sequencing the genomes of 1000 actinobacteria strains.</title>
        <authorList>
            <person name="Klenk H.-P."/>
        </authorList>
    </citation>
    <scope>NUCLEOTIDE SEQUENCE [LARGE SCALE GENOMIC DNA]</scope>
    <source>
        <strain evidence="10 11">DSM 23694</strain>
    </source>
</reference>
<dbReference type="PANTHER" id="PTHR10309:SF0">
    <property type="entry name" value="MANNOSE-6-PHOSPHATE ISOMERASE"/>
    <property type="match status" value="1"/>
</dbReference>
<evidence type="ECO:0000256" key="3">
    <source>
        <dbReference type="ARBA" id="ARBA00011956"/>
    </source>
</evidence>
<keyword evidence="4 8" id="KW-0479">Metal-binding</keyword>
<dbReference type="GO" id="GO:0005829">
    <property type="term" value="C:cytosol"/>
    <property type="evidence" value="ECO:0007669"/>
    <property type="project" value="TreeGrafter"/>
</dbReference>
<dbReference type="NCBIfam" id="TIGR00218">
    <property type="entry name" value="manA"/>
    <property type="match status" value="1"/>
</dbReference>
<feature type="binding site" evidence="8">
    <location>
        <position position="133"/>
    </location>
    <ligand>
        <name>Zn(2+)</name>
        <dbReference type="ChEBI" id="CHEBI:29105"/>
    </ligand>
</feature>
<accession>A0A7W8YB40</accession>
<dbReference type="PANTHER" id="PTHR10309">
    <property type="entry name" value="MANNOSE-6-PHOSPHATE ISOMERASE"/>
    <property type="match status" value="1"/>
</dbReference>
<comment type="caution">
    <text evidence="10">The sequence shown here is derived from an EMBL/GenBank/DDBJ whole genome shotgun (WGS) entry which is preliminary data.</text>
</comment>
<dbReference type="Gene3D" id="2.60.120.10">
    <property type="entry name" value="Jelly Rolls"/>
    <property type="match status" value="2"/>
</dbReference>
<dbReference type="AlphaFoldDB" id="A0A7W8YB40"/>
<name>A0A7W8YB40_9MICC</name>
<gene>
    <name evidence="10" type="ORF">BKA12_001364</name>
</gene>
<evidence type="ECO:0000259" key="9">
    <source>
        <dbReference type="Pfam" id="PF20511"/>
    </source>
</evidence>
<evidence type="ECO:0000256" key="1">
    <source>
        <dbReference type="ARBA" id="ARBA00000757"/>
    </source>
</evidence>
<feature type="active site" evidence="7">
    <location>
        <position position="311"/>
    </location>
</feature>
<evidence type="ECO:0000256" key="4">
    <source>
        <dbReference type="ARBA" id="ARBA00022723"/>
    </source>
</evidence>